<gene>
    <name evidence="2" type="ORF">BDV95DRAFT_457425</name>
</gene>
<dbReference type="OrthoDB" id="265717at2759"/>
<evidence type="ECO:0000259" key="1">
    <source>
        <dbReference type="PROSITE" id="PS50280"/>
    </source>
</evidence>
<sequence length="382" mass="42682">MGIDAGFDLVPRLSKSIEDKNRWRSFIDCVKRKYEDDDGVEVKANYIEFNAGEHPILPFDGHKFLRFSSKISGKTGNQAEEYIRGVTHIATSILGSRVERWSEMYDQYGFYGWKEVYESQRSYDQDETNIPSTAQSALSSEGASEDLITPCYAIRSIQDKGKGLIARVNIVSGTRILIEKPLFSASSPVGSLDDVVLAKVKALSNEQQREYLSLHNSHPGKNPFTGIFRTNALPCGPGSPIGAVYPIICFINHTCIPNSHNNWNSETELETIHAVRDIKAGEEITISYAEGEPARQRLDKLKNAFGFDCKCELCSRPAAELQESDARRVEIEQLDQAIGDPNRAMSAPSRVIADCQKMLKLIQQEYGGSLPPLVARLYYDVF</sequence>
<dbReference type="PANTHER" id="PTHR47332">
    <property type="entry name" value="SET DOMAIN-CONTAINING PROTEIN 5"/>
    <property type="match status" value="1"/>
</dbReference>
<dbReference type="EMBL" id="JAADJZ010000021">
    <property type="protein sequence ID" value="KAF2868036.1"/>
    <property type="molecule type" value="Genomic_DNA"/>
</dbReference>
<dbReference type="Pfam" id="PF00856">
    <property type="entry name" value="SET"/>
    <property type="match status" value="1"/>
</dbReference>
<name>A0A7C8M3V5_9PLEO</name>
<proteinExistence type="predicted"/>
<dbReference type="Gene3D" id="2.170.270.10">
    <property type="entry name" value="SET domain"/>
    <property type="match status" value="1"/>
</dbReference>
<accession>A0A7C8M3V5</accession>
<dbReference type="SMART" id="SM00317">
    <property type="entry name" value="SET"/>
    <property type="match status" value="1"/>
</dbReference>
<feature type="domain" description="SET" evidence="1">
    <location>
        <begin position="150"/>
        <end position="289"/>
    </location>
</feature>
<reference evidence="2 3" key="1">
    <citation type="submission" date="2020-01" db="EMBL/GenBank/DDBJ databases">
        <authorList>
            <consortium name="DOE Joint Genome Institute"/>
            <person name="Haridas S."/>
            <person name="Albert R."/>
            <person name="Binder M."/>
            <person name="Bloem J."/>
            <person name="Labutti K."/>
            <person name="Salamov A."/>
            <person name="Andreopoulos B."/>
            <person name="Baker S.E."/>
            <person name="Barry K."/>
            <person name="Bills G."/>
            <person name="Bluhm B.H."/>
            <person name="Cannon C."/>
            <person name="Castanera R."/>
            <person name="Culley D.E."/>
            <person name="Daum C."/>
            <person name="Ezra D."/>
            <person name="Gonzalez J.B."/>
            <person name="Henrissat B."/>
            <person name="Kuo A."/>
            <person name="Liang C."/>
            <person name="Lipzen A."/>
            <person name="Lutzoni F."/>
            <person name="Magnuson J."/>
            <person name="Mondo S."/>
            <person name="Nolan M."/>
            <person name="Ohm R."/>
            <person name="Pangilinan J."/>
            <person name="Park H.-J.H."/>
            <person name="Ramirez L."/>
            <person name="Alfaro M."/>
            <person name="Sun H."/>
            <person name="Tritt A."/>
            <person name="Yoshinaga Y."/>
            <person name="Zwiers L.-H.L."/>
            <person name="Turgeon B.G."/>
            <person name="Goodwin S.B."/>
            <person name="Spatafora J.W."/>
            <person name="Crous P.W."/>
            <person name="Grigoriev I.V."/>
        </authorList>
    </citation>
    <scope>NUCLEOTIDE SEQUENCE [LARGE SCALE GENOMIC DNA]</scope>
    <source>
        <strain evidence="2 3">CBS 611.86</strain>
    </source>
</reference>
<keyword evidence="3" id="KW-1185">Reference proteome</keyword>
<dbReference type="InterPro" id="IPR046341">
    <property type="entry name" value="SET_dom_sf"/>
</dbReference>
<dbReference type="InterPro" id="IPR053185">
    <property type="entry name" value="SET_domain_protein"/>
</dbReference>
<organism evidence="2 3">
    <name type="scientific">Massariosphaeria phaeospora</name>
    <dbReference type="NCBI Taxonomy" id="100035"/>
    <lineage>
        <taxon>Eukaryota</taxon>
        <taxon>Fungi</taxon>
        <taxon>Dikarya</taxon>
        <taxon>Ascomycota</taxon>
        <taxon>Pezizomycotina</taxon>
        <taxon>Dothideomycetes</taxon>
        <taxon>Pleosporomycetidae</taxon>
        <taxon>Pleosporales</taxon>
        <taxon>Pleosporales incertae sedis</taxon>
        <taxon>Massariosphaeria</taxon>
    </lineage>
</organism>
<dbReference type="InterPro" id="IPR001214">
    <property type="entry name" value="SET_dom"/>
</dbReference>
<evidence type="ECO:0000313" key="3">
    <source>
        <dbReference type="Proteomes" id="UP000481861"/>
    </source>
</evidence>
<protein>
    <recommendedName>
        <fullName evidence="1">SET domain-containing protein</fullName>
    </recommendedName>
</protein>
<evidence type="ECO:0000313" key="2">
    <source>
        <dbReference type="EMBL" id="KAF2868036.1"/>
    </source>
</evidence>
<dbReference type="PANTHER" id="PTHR47332:SF4">
    <property type="entry name" value="SET DOMAIN-CONTAINING PROTEIN 5"/>
    <property type="match status" value="1"/>
</dbReference>
<dbReference type="Proteomes" id="UP000481861">
    <property type="component" value="Unassembled WGS sequence"/>
</dbReference>
<dbReference type="SUPFAM" id="SSF82199">
    <property type="entry name" value="SET domain"/>
    <property type="match status" value="1"/>
</dbReference>
<dbReference type="CDD" id="cd20071">
    <property type="entry name" value="SET_SMYD"/>
    <property type="match status" value="1"/>
</dbReference>
<dbReference type="AlphaFoldDB" id="A0A7C8M3V5"/>
<comment type="caution">
    <text evidence="2">The sequence shown here is derived from an EMBL/GenBank/DDBJ whole genome shotgun (WGS) entry which is preliminary data.</text>
</comment>
<dbReference type="PROSITE" id="PS50280">
    <property type="entry name" value="SET"/>
    <property type="match status" value="1"/>
</dbReference>
<feature type="non-terminal residue" evidence="2">
    <location>
        <position position="382"/>
    </location>
</feature>